<protein>
    <submittedName>
        <fullName evidence="1">Histidine phosphatase family protein</fullName>
    </submittedName>
</protein>
<comment type="caution">
    <text evidence="1">The sequence shown here is derived from an EMBL/GenBank/DDBJ whole genome shotgun (WGS) entry which is preliminary data.</text>
</comment>
<dbReference type="Pfam" id="PF00300">
    <property type="entry name" value="His_Phos_1"/>
    <property type="match status" value="1"/>
</dbReference>
<dbReference type="AlphaFoldDB" id="A0A6I5RUV6"/>
<proteinExistence type="predicted"/>
<gene>
    <name evidence="1" type="ORF">G3O07_23335</name>
</gene>
<evidence type="ECO:0000313" key="1">
    <source>
        <dbReference type="EMBL" id="NES11992.1"/>
    </source>
</evidence>
<reference evidence="1 2" key="1">
    <citation type="submission" date="2020-02" db="EMBL/GenBank/DDBJ databases">
        <title>Broccoli isolated Pseudomonas sp.</title>
        <authorList>
            <person name="Fujikawa T."/>
            <person name="Sawada H."/>
        </authorList>
    </citation>
    <scope>NUCLEOTIDE SEQUENCE [LARGE SCALE GENOMIC DNA]</scope>
    <source>
        <strain evidence="1 2">JCM 32154</strain>
    </source>
</reference>
<accession>A0A6I5RUV6</accession>
<evidence type="ECO:0000313" key="2">
    <source>
        <dbReference type="Proteomes" id="UP000471751"/>
    </source>
</evidence>
<dbReference type="EMBL" id="JAAHBT010000390">
    <property type="protein sequence ID" value="NES11992.1"/>
    <property type="molecule type" value="Genomic_DNA"/>
</dbReference>
<dbReference type="Gene3D" id="3.40.50.1240">
    <property type="entry name" value="Phosphoglycerate mutase-like"/>
    <property type="match status" value="1"/>
</dbReference>
<keyword evidence="2" id="KW-1185">Reference proteome</keyword>
<dbReference type="RefSeq" id="WP_163939850.1">
    <property type="nucleotide sequence ID" value="NZ_BMQU01000002.1"/>
</dbReference>
<name>A0A6I5RUV6_9PSED</name>
<dbReference type="InterPro" id="IPR013078">
    <property type="entry name" value="His_Pase_superF_clade-1"/>
</dbReference>
<sequence>MIYLIRHATPVLCYGRCDAATAKRLLDEYNQTTQIDLREIEGFLQQLPLSQPLLSAEVRVLSSPVNRAYVTACRLFGATRVQTDNRLHEYDLRLSRLPFLRIGLKQWFALFRVLWLLGVSLGAASRRDETRRAQGVADELYQSWVTTGGRTAVVSHGLFLRTVRKALQKQGMQSREVYRSGCFTVDLLTR</sequence>
<dbReference type="InterPro" id="IPR029033">
    <property type="entry name" value="His_PPase_superfam"/>
</dbReference>
<organism evidence="1 2">
    <name type="scientific">Pseudomonas laurentiana</name>
    <dbReference type="NCBI Taxonomy" id="2364649"/>
    <lineage>
        <taxon>Bacteria</taxon>
        <taxon>Pseudomonadati</taxon>
        <taxon>Pseudomonadota</taxon>
        <taxon>Gammaproteobacteria</taxon>
        <taxon>Pseudomonadales</taxon>
        <taxon>Pseudomonadaceae</taxon>
        <taxon>Pseudomonas</taxon>
    </lineage>
</organism>
<dbReference type="Proteomes" id="UP000471751">
    <property type="component" value="Unassembled WGS sequence"/>
</dbReference>
<dbReference type="SUPFAM" id="SSF53254">
    <property type="entry name" value="Phosphoglycerate mutase-like"/>
    <property type="match status" value="1"/>
</dbReference>